<dbReference type="EMBL" id="LN774769">
    <property type="protein sequence ID" value="CEN29000.1"/>
    <property type="molecule type" value="Genomic_DNA"/>
</dbReference>
<dbReference type="HOGENOM" id="CLU_136788_4_3_9"/>
<keyword evidence="1" id="KW-1133">Transmembrane helix</keyword>
<dbReference type="GeneID" id="71635459"/>
<dbReference type="RefSeq" id="WP_047916027.1">
    <property type="nucleotide sequence ID" value="NZ_LN774769.1"/>
</dbReference>
<organism evidence="2 3">
    <name type="scientific">Pseudolactococcus piscium MKFS47</name>
    <dbReference type="NCBI Taxonomy" id="297352"/>
    <lineage>
        <taxon>Bacteria</taxon>
        <taxon>Bacillati</taxon>
        <taxon>Bacillota</taxon>
        <taxon>Bacilli</taxon>
        <taxon>Lactobacillales</taxon>
        <taxon>Streptococcaceae</taxon>
        <taxon>Pseudolactococcus</taxon>
    </lineage>
</organism>
<proteinExistence type="predicted"/>
<dbReference type="Proteomes" id="UP000033166">
    <property type="component" value="Chromosome I"/>
</dbReference>
<accession>A0A0D6DZU5</accession>
<dbReference type="AlphaFoldDB" id="A0A0D6DZU5"/>
<gene>
    <name evidence="2" type="primary">ylmG</name>
    <name evidence="2" type="ORF">LACPI_1800</name>
</gene>
<dbReference type="GO" id="GO:0016020">
    <property type="term" value="C:membrane"/>
    <property type="evidence" value="ECO:0007669"/>
    <property type="project" value="InterPro"/>
</dbReference>
<keyword evidence="1" id="KW-0812">Transmembrane</keyword>
<evidence type="ECO:0000256" key="1">
    <source>
        <dbReference type="SAM" id="Phobius"/>
    </source>
</evidence>
<dbReference type="KEGG" id="lpk:LACPI_1800"/>
<sequence length="81" mass="9465">MLLYFLYKLITVYEWILIIYAFMSWAPDIRNSQVGRIIEKLSRPFLSIFDRLPLQFGGIDFTIVLAIVALNAIQRLLLMIA</sequence>
<evidence type="ECO:0000313" key="3">
    <source>
        <dbReference type="Proteomes" id="UP000033166"/>
    </source>
</evidence>
<name>A0A0D6DZU5_9LACT</name>
<dbReference type="Pfam" id="PF02325">
    <property type="entry name" value="CCB3_YggT"/>
    <property type="match status" value="1"/>
</dbReference>
<evidence type="ECO:0000313" key="2">
    <source>
        <dbReference type="EMBL" id="CEN29000.1"/>
    </source>
</evidence>
<reference evidence="3" key="1">
    <citation type="submission" date="2015-01" db="EMBL/GenBank/DDBJ databases">
        <authorList>
            <person name="Andreevskaya M."/>
        </authorList>
    </citation>
    <scope>NUCLEOTIDE SEQUENCE [LARGE SCALE GENOMIC DNA]</scope>
    <source>
        <strain evidence="3">MKFS47</strain>
    </source>
</reference>
<feature type="transmembrane region" description="Helical" evidence="1">
    <location>
        <begin position="52"/>
        <end position="73"/>
    </location>
</feature>
<keyword evidence="1" id="KW-0472">Membrane</keyword>
<feature type="transmembrane region" description="Helical" evidence="1">
    <location>
        <begin position="5"/>
        <end position="26"/>
    </location>
</feature>
<protein>
    <submittedName>
        <fullName evidence="2">Membrane protein YlmG</fullName>
    </submittedName>
</protein>
<dbReference type="STRING" id="1364.LP2241_50161"/>
<dbReference type="InterPro" id="IPR003425">
    <property type="entry name" value="CCB3/YggT"/>
</dbReference>